<feature type="domain" description="Nephrocystin 3-like N-terminal" evidence="2">
    <location>
        <begin position="78"/>
        <end position="126"/>
    </location>
</feature>
<sequence>MFPNSNNVLINGGTFIENHENNHAQSSEAVKRLLEASSPGALYNSGERFDPLKCHPNTRTAILQKLMDWFIGVFGWDNLVLWLYGPAGAGKSAIAQTFAELCAEKNFLLASFFFSRSDSRRNNDKALVA</sequence>
<proteinExistence type="predicted"/>
<dbReference type="AlphaFoldDB" id="A0A409WAH5"/>
<evidence type="ECO:0000259" key="2">
    <source>
        <dbReference type="Pfam" id="PF24883"/>
    </source>
</evidence>
<dbReference type="InterPro" id="IPR056884">
    <property type="entry name" value="NPHP3-like_N"/>
</dbReference>
<dbReference type="InterPro" id="IPR027417">
    <property type="entry name" value="P-loop_NTPase"/>
</dbReference>
<comment type="caution">
    <text evidence="3">The sequence shown here is derived from an EMBL/GenBank/DDBJ whole genome shotgun (WGS) entry which is preliminary data.</text>
</comment>
<dbReference type="SUPFAM" id="SSF52540">
    <property type="entry name" value="P-loop containing nucleoside triphosphate hydrolases"/>
    <property type="match status" value="1"/>
</dbReference>
<dbReference type="EMBL" id="NHYD01003610">
    <property type="protein sequence ID" value="PPQ75498.1"/>
    <property type="molecule type" value="Genomic_DNA"/>
</dbReference>
<gene>
    <name evidence="3" type="ORF">CVT25_012039</name>
</gene>
<accession>A0A409WAH5</accession>
<evidence type="ECO:0000313" key="3">
    <source>
        <dbReference type="EMBL" id="PPQ75498.1"/>
    </source>
</evidence>
<evidence type="ECO:0000256" key="1">
    <source>
        <dbReference type="ARBA" id="ARBA00022737"/>
    </source>
</evidence>
<dbReference type="Proteomes" id="UP000283269">
    <property type="component" value="Unassembled WGS sequence"/>
</dbReference>
<reference evidence="3 4" key="1">
    <citation type="journal article" date="2018" name="Evol. Lett.">
        <title>Horizontal gene cluster transfer increased hallucinogenic mushroom diversity.</title>
        <authorList>
            <person name="Reynolds H.T."/>
            <person name="Vijayakumar V."/>
            <person name="Gluck-Thaler E."/>
            <person name="Korotkin H.B."/>
            <person name="Matheny P.B."/>
            <person name="Slot J.C."/>
        </authorList>
    </citation>
    <scope>NUCLEOTIDE SEQUENCE [LARGE SCALE GENOMIC DNA]</scope>
    <source>
        <strain evidence="3 4">2631</strain>
    </source>
</reference>
<protein>
    <recommendedName>
        <fullName evidence="2">Nephrocystin 3-like N-terminal domain-containing protein</fullName>
    </recommendedName>
</protein>
<dbReference type="Pfam" id="PF24883">
    <property type="entry name" value="NPHP3_N"/>
    <property type="match status" value="1"/>
</dbReference>
<evidence type="ECO:0000313" key="4">
    <source>
        <dbReference type="Proteomes" id="UP000283269"/>
    </source>
</evidence>
<feature type="non-terminal residue" evidence="3">
    <location>
        <position position="129"/>
    </location>
</feature>
<dbReference type="InParanoid" id="A0A409WAH5"/>
<organism evidence="3 4">
    <name type="scientific">Psilocybe cyanescens</name>
    <dbReference type="NCBI Taxonomy" id="93625"/>
    <lineage>
        <taxon>Eukaryota</taxon>
        <taxon>Fungi</taxon>
        <taxon>Dikarya</taxon>
        <taxon>Basidiomycota</taxon>
        <taxon>Agaricomycotina</taxon>
        <taxon>Agaricomycetes</taxon>
        <taxon>Agaricomycetidae</taxon>
        <taxon>Agaricales</taxon>
        <taxon>Agaricineae</taxon>
        <taxon>Strophariaceae</taxon>
        <taxon>Psilocybe</taxon>
    </lineage>
</organism>
<dbReference type="OrthoDB" id="2928561at2759"/>
<dbReference type="STRING" id="93625.A0A409WAH5"/>
<keyword evidence="1" id="KW-0677">Repeat</keyword>
<keyword evidence="4" id="KW-1185">Reference proteome</keyword>
<name>A0A409WAH5_PSICY</name>